<dbReference type="OrthoDB" id="9177203at2"/>
<reference evidence="2 3" key="1">
    <citation type="submission" date="2018-10" db="EMBL/GenBank/DDBJ databases">
        <title>Genomic Encyclopedia of Type Strains, Phase IV (KMG-IV): sequencing the most valuable type-strain genomes for metagenomic binning, comparative biology and taxonomic classification.</title>
        <authorList>
            <person name="Goeker M."/>
        </authorList>
    </citation>
    <scope>NUCLEOTIDE SEQUENCE [LARGE SCALE GENOMIC DNA]</scope>
    <source>
        <strain evidence="2 3">DSM 26916</strain>
    </source>
</reference>
<dbReference type="AlphaFoldDB" id="A0A497XLQ8"/>
<evidence type="ECO:0000256" key="1">
    <source>
        <dbReference type="SAM" id="MobiDB-lite"/>
    </source>
</evidence>
<sequence>MSSATSRIDNGRAASAAPAFSSPATCGTWLDALVRNHPKNRLVELERQIERLNGHRLAAAERFAILELLRAPVHSALTDNRREFVDRPLPLKPAEQAALDASLVTWCGLADGYLRCVDACRGRETGTEGQLAVTVQRALTALAELQLDCYRSGRNVTAGHWRKVHRAYAAAETAGVAQEPVADALRRGRSPATPFGAWSEALLLHLASMQELPARQAGWVAHWVRRWSSKLELRSELPPPSRSAPLFVDIESDHPAGYRATPSSVQRIVDTSQLKRSLKKRILALENGQSPAELGLGEDCVQPHARDLLVQMYFRWCKGGAARRHERRGAAGTCVVIGGLEAAHFHISGGMALGRPDRTLSDEEIRRQREEMAVFGRILATPATPGAHLPLQDTNKHRETMEFWRLVDQSPSGLQLVRRADQPGQRFVGRQLVAVRAPDMKVLHLGTVRRATIDTDDALHAGVRILAGEPMAVMVRGTGLNEIRSKAVPAFFLPEIPSLAEPSTIILPCGWFKRERVLEVLPSQDRKIRLTGLVERGSDHERATYETVSAAGGSA</sequence>
<keyword evidence="3" id="KW-1185">Reference proteome</keyword>
<evidence type="ECO:0000313" key="3">
    <source>
        <dbReference type="Proteomes" id="UP000268908"/>
    </source>
</evidence>
<comment type="caution">
    <text evidence="2">The sequence shown here is derived from an EMBL/GenBank/DDBJ whole genome shotgun (WGS) entry which is preliminary data.</text>
</comment>
<proteinExistence type="predicted"/>
<protein>
    <submittedName>
        <fullName evidence="2">Uncharacterized protein</fullName>
    </submittedName>
</protein>
<dbReference type="EMBL" id="RCCI01000004">
    <property type="protein sequence ID" value="RLJ68347.1"/>
    <property type="molecule type" value="Genomic_DNA"/>
</dbReference>
<evidence type="ECO:0000313" key="2">
    <source>
        <dbReference type="EMBL" id="RLJ68347.1"/>
    </source>
</evidence>
<gene>
    <name evidence="2" type="ORF">DFR35_0907</name>
</gene>
<dbReference type="Proteomes" id="UP000268908">
    <property type="component" value="Unassembled WGS sequence"/>
</dbReference>
<dbReference type="RefSeq" id="WP_121240258.1">
    <property type="nucleotide sequence ID" value="NZ_BHVV01000002.1"/>
</dbReference>
<accession>A0A497XLQ8</accession>
<name>A0A497XLQ8_9PROT</name>
<feature type="region of interest" description="Disordered" evidence="1">
    <location>
        <begin position="1"/>
        <end position="20"/>
    </location>
</feature>
<organism evidence="2 3">
    <name type="scientific">Sulfurisoma sediminicola</name>
    <dbReference type="NCBI Taxonomy" id="1381557"/>
    <lineage>
        <taxon>Bacteria</taxon>
        <taxon>Pseudomonadati</taxon>
        <taxon>Pseudomonadota</taxon>
        <taxon>Betaproteobacteria</taxon>
        <taxon>Nitrosomonadales</taxon>
        <taxon>Sterolibacteriaceae</taxon>
        <taxon>Sulfurisoma</taxon>
    </lineage>
</organism>